<feature type="transmembrane region" description="Helical" evidence="2">
    <location>
        <begin position="21"/>
        <end position="43"/>
    </location>
</feature>
<proteinExistence type="predicted"/>
<keyword evidence="2" id="KW-1133">Transmembrane helix</keyword>
<dbReference type="Gene3D" id="1.20.1070.10">
    <property type="entry name" value="Rhodopsin 7-helix transmembrane proteins"/>
    <property type="match status" value="1"/>
</dbReference>
<keyword evidence="2" id="KW-0472">Membrane</keyword>
<dbReference type="AlphaFoldDB" id="A0A3M6U7B0"/>
<dbReference type="SUPFAM" id="SSF81321">
    <property type="entry name" value="Family A G protein-coupled receptor-like"/>
    <property type="match status" value="1"/>
</dbReference>
<gene>
    <name evidence="3" type="ORF">pdam_00023595</name>
</gene>
<comment type="caution">
    <text evidence="3">The sequence shown here is derived from an EMBL/GenBank/DDBJ whole genome shotgun (WGS) entry which is preliminary data.</text>
</comment>
<accession>A0A3M6U7B0</accession>
<dbReference type="OrthoDB" id="6435638at2759"/>
<reference evidence="3 4" key="1">
    <citation type="journal article" date="2018" name="Sci. Rep.">
        <title>Comparative analysis of the Pocillopora damicornis genome highlights role of immune system in coral evolution.</title>
        <authorList>
            <person name="Cunning R."/>
            <person name="Bay R.A."/>
            <person name="Gillette P."/>
            <person name="Baker A.C."/>
            <person name="Traylor-Knowles N."/>
        </authorList>
    </citation>
    <scope>NUCLEOTIDE SEQUENCE [LARGE SCALE GENOMIC DNA]</scope>
    <source>
        <strain evidence="3">RSMAS</strain>
        <tissue evidence="3">Whole animal</tissue>
    </source>
</reference>
<evidence type="ECO:0000256" key="2">
    <source>
        <dbReference type="SAM" id="Phobius"/>
    </source>
</evidence>
<evidence type="ECO:0008006" key="5">
    <source>
        <dbReference type="Google" id="ProtNLM"/>
    </source>
</evidence>
<evidence type="ECO:0000313" key="4">
    <source>
        <dbReference type="Proteomes" id="UP000275408"/>
    </source>
</evidence>
<feature type="compositionally biased region" description="Polar residues" evidence="1">
    <location>
        <begin position="79"/>
        <end position="88"/>
    </location>
</feature>
<name>A0A3M6U7B0_POCDA</name>
<sequence length="88" mass="9978">MASTALAEDKENRLKVKEIKITKSLAIIAFSFALCWIPFWVIVSSHFFMELRCPKDVELKKKTAGTPLGMENQEDEGRNSVTNFELAN</sequence>
<feature type="region of interest" description="Disordered" evidence="1">
    <location>
        <begin position="64"/>
        <end position="88"/>
    </location>
</feature>
<dbReference type="EMBL" id="RCHS01002088">
    <property type="protein sequence ID" value="RMX49563.1"/>
    <property type="molecule type" value="Genomic_DNA"/>
</dbReference>
<keyword evidence="4" id="KW-1185">Reference proteome</keyword>
<dbReference type="Proteomes" id="UP000275408">
    <property type="component" value="Unassembled WGS sequence"/>
</dbReference>
<keyword evidence="2" id="KW-0812">Transmembrane</keyword>
<protein>
    <recommendedName>
        <fullName evidence="5">G-protein coupled receptors family 1 profile domain-containing protein</fullName>
    </recommendedName>
</protein>
<organism evidence="3 4">
    <name type="scientific">Pocillopora damicornis</name>
    <name type="common">Cauliflower coral</name>
    <name type="synonym">Millepora damicornis</name>
    <dbReference type="NCBI Taxonomy" id="46731"/>
    <lineage>
        <taxon>Eukaryota</taxon>
        <taxon>Metazoa</taxon>
        <taxon>Cnidaria</taxon>
        <taxon>Anthozoa</taxon>
        <taxon>Hexacorallia</taxon>
        <taxon>Scleractinia</taxon>
        <taxon>Astrocoeniina</taxon>
        <taxon>Pocilloporidae</taxon>
        <taxon>Pocillopora</taxon>
    </lineage>
</organism>
<evidence type="ECO:0000313" key="3">
    <source>
        <dbReference type="EMBL" id="RMX49563.1"/>
    </source>
</evidence>
<evidence type="ECO:0000256" key="1">
    <source>
        <dbReference type="SAM" id="MobiDB-lite"/>
    </source>
</evidence>